<organism evidence="3 4">
    <name type="scientific">Neobacillus paridis</name>
    <dbReference type="NCBI Taxonomy" id="2803862"/>
    <lineage>
        <taxon>Bacteria</taxon>
        <taxon>Bacillati</taxon>
        <taxon>Bacillota</taxon>
        <taxon>Bacilli</taxon>
        <taxon>Bacillales</taxon>
        <taxon>Bacillaceae</taxon>
        <taxon>Neobacillus</taxon>
    </lineage>
</organism>
<feature type="non-terminal residue" evidence="3">
    <location>
        <position position="52"/>
    </location>
</feature>
<protein>
    <submittedName>
        <fullName evidence="3">Pilus assembly protein</fullName>
    </submittedName>
</protein>
<sequence>MKASSNFFHSMYFRQRGAAAVEFALVCAVFFMLLIGMMEMGRMLFYWNSAAE</sequence>
<keyword evidence="1" id="KW-1133">Transmembrane helix</keyword>
<evidence type="ECO:0000313" key="4">
    <source>
        <dbReference type="Proteomes" id="UP000623967"/>
    </source>
</evidence>
<feature type="transmembrane region" description="Helical" evidence="1">
    <location>
        <begin position="20"/>
        <end position="38"/>
    </location>
</feature>
<evidence type="ECO:0000313" key="3">
    <source>
        <dbReference type="EMBL" id="MBL4951777.1"/>
    </source>
</evidence>
<evidence type="ECO:0000259" key="2">
    <source>
        <dbReference type="Pfam" id="PF07811"/>
    </source>
</evidence>
<reference evidence="3 4" key="1">
    <citation type="submission" date="2021-01" db="EMBL/GenBank/DDBJ databases">
        <title>Genome public.</title>
        <authorList>
            <person name="Liu C."/>
            <person name="Sun Q."/>
        </authorList>
    </citation>
    <scope>NUCLEOTIDE SEQUENCE [LARGE SCALE GENOMIC DNA]</scope>
    <source>
        <strain evidence="3 4">YIM B02564</strain>
    </source>
</reference>
<dbReference type="RefSeq" id="WP_202653065.1">
    <property type="nucleotide sequence ID" value="NZ_JAESWB010000078.1"/>
</dbReference>
<dbReference type="Pfam" id="PF07811">
    <property type="entry name" value="TadE"/>
    <property type="match status" value="1"/>
</dbReference>
<keyword evidence="4" id="KW-1185">Reference proteome</keyword>
<keyword evidence="1" id="KW-0812">Transmembrane</keyword>
<dbReference type="InterPro" id="IPR012495">
    <property type="entry name" value="TadE-like_dom"/>
</dbReference>
<keyword evidence="1" id="KW-0472">Membrane</keyword>
<feature type="domain" description="TadE-like" evidence="2">
    <location>
        <begin position="17"/>
        <end position="51"/>
    </location>
</feature>
<accession>A0ABS1TKI1</accession>
<name>A0ABS1TKI1_9BACI</name>
<evidence type="ECO:0000256" key="1">
    <source>
        <dbReference type="SAM" id="Phobius"/>
    </source>
</evidence>
<gene>
    <name evidence="3" type="ORF">JK635_05930</name>
</gene>
<comment type="caution">
    <text evidence="3">The sequence shown here is derived from an EMBL/GenBank/DDBJ whole genome shotgun (WGS) entry which is preliminary data.</text>
</comment>
<dbReference type="EMBL" id="JAESWB010000078">
    <property type="protein sequence ID" value="MBL4951777.1"/>
    <property type="molecule type" value="Genomic_DNA"/>
</dbReference>
<proteinExistence type="predicted"/>
<dbReference type="Proteomes" id="UP000623967">
    <property type="component" value="Unassembled WGS sequence"/>
</dbReference>